<comment type="subcellular location">
    <subcellularLocation>
        <location evidence="1">Cell membrane</location>
        <topology evidence="1">Multi-pass membrane protein</topology>
    </subcellularLocation>
</comment>
<keyword evidence="3 6" id="KW-0812">Transmembrane</keyword>
<dbReference type="GO" id="GO:0005886">
    <property type="term" value="C:plasma membrane"/>
    <property type="evidence" value="ECO:0007669"/>
    <property type="project" value="UniProtKB-SubCell"/>
</dbReference>
<reference evidence="8 11" key="2">
    <citation type="submission" date="2019-09" db="EMBL/GenBank/DDBJ databases">
        <title>Draft genome sequencing and comparative genomics of hatchery-associated Vibrios.</title>
        <authorList>
            <person name="Kehlet-Delgado H."/>
            <person name="Mueller R.S."/>
        </authorList>
    </citation>
    <scope>NUCLEOTIDE SEQUENCE [LARGE SCALE GENOMIC DNA]</scope>
    <source>
        <strain evidence="8 11">99-46-Y</strain>
    </source>
</reference>
<feature type="transmembrane region" description="Helical" evidence="6">
    <location>
        <begin position="288"/>
        <end position="308"/>
    </location>
</feature>
<feature type="transmembrane region" description="Helical" evidence="6">
    <location>
        <begin position="108"/>
        <end position="129"/>
    </location>
</feature>
<evidence type="ECO:0000256" key="1">
    <source>
        <dbReference type="ARBA" id="ARBA00004651"/>
    </source>
</evidence>
<keyword evidence="4 6" id="KW-1133">Transmembrane helix</keyword>
<name>A0A3R9EBB7_9VIBR</name>
<dbReference type="InterPro" id="IPR018076">
    <property type="entry name" value="T2SS_GspF_dom"/>
</dbReference>
<dbReference type="InterPro" id="IPR042094">
    <property type="entry name" value="T2SS_GspF_sf"/>
</dbReference>
<evidence type="ECO:0000256" key="6">
    <source>
        <dbReference type="SAM" id="Phobius"/>
    </source>
</evidence>
<dbReference type="PANTHER" id="PTHR35007">
    <property type="entry name" value="INTEGRAL MEMBRANE PROTEIN-RELATED"/>
    <property type="match status" value="1"/>
</dbReference>
<dbReference type="RefSeq" id="WP_125322610.1">
    <property type="nucleotide sequence ID" value="NZ_AP024889.1"/>
</dbReference>
<evidence type="ECO:0000256" key="5">
    <source>
        <dbReference type="ARBA" id="ARBA00023136"/>
    </source>
</evidence>
<dbReference type="OrthoDB" id="9810662at2"/>
<feature type="domain" description="Type II secretion system protein GspF" evidence="7">
    <location>
        <begin position="173"/>
        <end position="300"/>
    </location>
</feature>
<dbReference type="AlphaFoldDB" id="A0A3R9EBB7"/>
<sequence length="315" mass="34767">MEYLLSQFAAYNLDEETLLLGVILVATILIVFTLSLLFVGSKSPIRSRLEQMKNANSANRLKKNRKFDHTLESLAPMMKSSNSKESESIRHKLMHAGYHDADALTVFYAFKGISLVLGLALAAALYFLFPEMSMLNLVMVVGVGAGLYAPNIMLNYQVDKRQKKIRGGIADALDLLVVCTESGLGFNAALRRVADEINISHPDFADELDTVCVKINAGVEMSDAFDDLIDRTGLTEIAGLVTMLAHASRIGGSLSQTLREYTEDYRDKRNQEVEEIAAKIPTKMIFPLLLFIWPCFFIVAIGPSMLLFTSSLGNG</sequence>
<dbReference type="Gene3D" id="1.20.81.30">
    <property type="entry name" value="Type II secretion system (T2SS), domain F"/>
    <property type="match status" value="1"/>
</dbReference>
<keyword evidence="5 6" id="KW-0472">Membrane</keyword>
<evidence type="ECO:0000313" key="8">
    <source>
        <dbReference type="EMBL" id="NOH73247.1"/>
    </source>
</evidence>
<accession>A0A3R9EBB7</accession>
<dbReference type="Proteomes" id="UP000565719">
    <property type="component" value="Unassembled WGS sequence"/>
</dbReference>
<keyword evidence="2" id="KW-1003">Cell membrane</keyword>
<feature type="transmembrane region" description="Helical" evidence="6">
    <location>
        <begin position="135"/>
        <end position="156"/>
    </location>
</feature>
<reference evidence="9 10" key="1">
    <citation type="submission" date="2018-12" db="EMBL/GenBank/DDBJ databases">
        <title>Genomic taxonomy of the Vibrionaceae family.</title>
        <authorList>
            <person name="Gomez-Gil B."/>
            <person name="Enciso-Ibarra K."/>
        </authorList>
    </citation>
    <scope>NUCLEOTIDE SEQUENCE [LARGE SCALE GENOMIC DNA]</scope>
    <source>
        <strain evidence="9 10">CAIM 594</strain>
    </source>
</reference>
<proteinExistence type="predicted"/>
<evidence type="ECO:0000256" key="3">
    <source>
        <dbReference type="ARBA" id="ARBA00022692"/>
    </source>
</evidence>
<gene>
    <name evidence="9" type="ORF">EJA03_15360</name>
    <name evidence="8" type="ORF">F0225_18180</name>
</gene>
<dbReference type="EMBL" id="RSFA01000080">
    <property type="protein sequence ID" value="RSD30164.1"/>
    <property type="molecule type" value="Genomic_DNA"/>
</dbReference>
<evidence type="ECO:0000313" key="11">
    <source>
        <dbReference type="Proteomes" id="UP000565719"/>
    </source>
</evidence>
<dbReference type="EMBL" id="VTXC01000076">
    <property type="protein sequence ID" value="NOH73247.1"/>
    <property type="molecule type" value="Genomic_DNA"/>
</dbReference>
<keyword evidence="10" id="KW-1185">Reference proteome</keyword>
<evidence type="ECO:0000256" key="2">
    <source>
        <dbReference type="ARBA" id="ARBA00022475"/>
    </source>
</evidence>
<protein>
    <submittedName>
        <fullName evidence="9">Type II secretion system F family protein</fullName>
    </submittedName>
</protein>
<dbReference type="Pfam" id="PF00482">
    <property type="entry name" value="T2SSF"/>
    <property type="match status" value="1"/>
</dbReference>
<evidence type="ECO:0000313" key="9">
    <source>
        <dbReference type="EMBL" id="RSD30164.1"/>
    </source>
</evidence>
<organism evidence="9 10">
    <name type="scientific">Vibrio pectenicida</name>
    <dbReference type="NCBI Taxonomy" id="62763"/>
    <lineage>
        <taxon>Bacteria</taxon>
        <taxon>Pseudomonadati</taxon>
        <taxon>Pseudomonadota</taxon>
        <taxon>Gammaproteobacteria</taxon>
        <taxon>Vibrionales</taxon>
        <taxon>Vibrionaceae</taxon>
        <taxon>Vibrio</taxon>
    </lineage>
</organism>
<feature type="transmembrane region" description="Helical" evidence="6">
    <location>
        <begin position="18"/>
        <end position="39"/>
    </location>
</feature>
<evidence type="ECO:0000256" key="4">
    <source>
        <dbReference type="ARBA" id="ARBA00022989"/>
    </source>
</evidence>
<evidence type="ECO:0000313" key="10">
    <source>
        <dbReference type="Proteomes" id="UP000269041"/>
    </source>
</evidence>
<dbReference type="Proteomes" id="UP000269041">
    <property type="component" value="Unassembled WGS sequence"/>
</dbReference>
<comment type="caution">
    <text evidence="9">The sequence shown here is derived from an EMBL/GenBank/DDBJ whole genome shotgun (WGS) entry which is preliminary data.</text>
</comment>
<evidence type="ECO:0000259" key="7">
    <source>
        <dbReference type="Pfam" id="PF00482"/>
    </source>
</evidence>
<dbReference type="PANTHER" id="PTHR35007:SF2">
    <property type="entry name" value="PILUS ASSEMBLE PROTEIN"/>
    <property type="match status" value="1"/>
</dbReference>